<dbReference type="GO" id="GO:0046872">
    <property type="term" value="F:metal ion binding"/>
    <property type="evidence" value="ECO:0007669"/>
    <property type="project" value="UniProtKB-UniRule"/>
</dbReference>
<evidence type="ECO:0000313" key="7">
    <source>
        <dbReference type="EMBL" id="MBO8477596.1"/>
    </source>
</evidence>
<comment type="caution">
    <text evidence="7">The sequence shown here is derived from an EMBL/GenBank/DDBJ whole genome shotgun (WGS) entry which is preliminary data.</text>
</comment>
<gene>
    <name evidence="6" type="primary">nadK</name>
    <name evidence="7" type="ORF">IAB80_01675</name>
</gene>
<feature type="binding site" evidence="6">
    <location>
        <position position="196"/>
    </location>
    <ligand>
        <name>NAD(+)</name>
        <dbReference type="ChEBI" id="CHEBI:57540"/>
    </ligand>
</feature>
<keyword evidence="3 6" id="KW-0521">NADP</keyword>
<dbReference type="GO" id="GO:0005524">
    <property type="term" value="F:ATP binding"/>
    <property type="evidence" value="ECO:0007669"/>
    <property type="project" value="UniProtKB-KW"/>
</dbReference>
<evidence type="ECO:0000256" key="4">
    <source>
        <dbReference type="ARBA" id="ARBA00023027"/>
    </source>
</evidence>
<dbReference type="InterPro" id="IPR016064">
    <property type="entry name" value="NAD/diacylglycerol_kinase_sf"/>
</dbReference>
<keyword evidence="6" id="KW-0963">Cytoplasm</keyword>
<dbReference type="GO" id="GO:0003951">
    <property type="term" value="F:NAD+ kinase activity"/>
    <property type="evidence" value="ECO:0007669"/>
    <property type="project" value="UniProtKB-UniRule"/>
</dbReference>
<organism evidence="7 8">
    <name type="scientific">Candidatus Cryptobacteroides excrementipullorum</name>
    <dbReference type="NCBI Taxonomy" id="2840761"/>
    <lineage>
        <taxon>Bacteria</taxon>
        <taxon>Pseudomonadati</taxon>
        <taxon>Bacteroidota</taxon>
        <taxon>Bacteroidia</taxon>
        <taxon>Bacteroidales</taxon>
        <taxon>Candidatus Cryptobacteroides</taxon>
    </lineage>
</organism>
<dbReference type="InterPro" id="IPR002504">
    <property type="entry name" value="NADK"/>
</dbReference>
<comment type="similarity">
    <text evidence="6">Belongs to the NAD kinase family.</text>
</comment>
<evidence type="ECO:0000313" key="8">
    <source>
        <dbReference type="Proteomes" id="UP000823771"/>
    </source>
</evidence>
<keyword evidence="1 6" id="KW-0808">Transferase</keyword>
<dbReference type="Pfam" id="PF01513">
    <property type="entry name" value="NAD_kinase"/>
    <property type="match status" value="1"/>
</dbReference>
<dbReference type="Gene3D" id="3.40.50.10330">
    <property type="entry name" value="Probable inorganic polyphosphate/atp-NAD kinase, domain 1"/>
    <property type="match status" value="1"/>
</dbReference>
<name>A0A9D9ITI2_9BACT</name>
<evidence type="ECO:0000256" key="1">
    <source>
        <dbReference type="ARBA" id="ARBA00022679"/>
    </source>
</evidence>
<feature type="active site" description="Proton acceptor" evidence="6">
    <location>
        <position position="58"/>
    </location>
</feature>
<feature type="binding site" evidence="6">
    <location>
        <begin position="132"/>
        <end position="133"/>
    </location>
    <ligand>
        <name>NAD(+)</name>
        <dbReference type="ChEBI" id="CHEBI:57540"/>
    </ligand>
</feature>
<evidence type="ECO:0000256" key="3">
    <source>
        <dbReference type="ARBA" id="ARBA00022857"/>
    </source>
</evidence>
<comment type="cofactor">
    <cofactor evidence="6">
        <name>a divalent metal cation</name>
        <dbReference type="ChEBI" id="CHEBI:60240"/>
    </cofactor>
</comment>
<dbReference type="InterPro" id="IPR017438">
    <property type="entry name" value="ATP-NAD_kinase_N"/>
</dbReference>
<dbReference type="Gene3D" id="2.60.200.30">
    <property type="entry name" value="Probable inorganic polyphosphate/atp-NAD kinase, domain 2"/>
    <property type="match status" value="1"/>
</dbReference>
<feature type="binding site" evidence="6">
    <location>
        <position position="161"/>
    </location>
    <ligand>
        <name>NAD(+)</name>
        <dbReference type="ChEBI" id="CHEBI:57540"/>
    </ligand>
</feature>
<keyword evidence="6" id="KW-0067">ATP-binding</keyword>
<reference evidence="7" key="2">
    <citation type="journal article" date="2021" name="PeerJ">
        <title>Extensive microbial diversity within the chicken gut microbiome revealed by metagenomics and culture.</title>
        <authorList>
            <person name="Gilroy R."/>
            <person name="Ravi A."/>
            <person name="Getino M."/>
            <person name="Pursley I."/>
            <person name="Horton D.L."/>
            <person name="Alikhan N.F."/>
            <person name="Baker D."/>
            <person name="Gharbi K."/>
            <person name="Hall N."/>
            <person name="Watson M."/>
            <person name="Adriaenssens E.M."/>
            <person name="Foster-Nyarko E."/>
            <person name="Jarju S."/>
            <person name="Secka A."/>
            <person name="Antonio M."/>
            <person name="Oren A."/>
            <person name="Chaudhuri R.R."/>
            <person name="La Ragione R."/>
            <person name="Hildebrand F."/>
            <person name="Pallen M.J."/>
        </authorList>
    </citation>
    <scope>NUCLEOTIDE SEQUENCE</scope>
    <source>
        <strain evidence="7">2478</strain>
    </source>
</reference>
<dbReference type="GO" id="GO:0006741">
    <property type="term" value="P:NADP+ biosynthetic process"/>
    <property type="evidence" value="ECO:0007669"/>
    <property type="project" value="UniProtKB-UniRule"/>
</dbReference>
<comment type="caution">
    <text evidence="6">Lacks conserved residue(s) required for the propagation of feature annotation.</text>
</comment>
<comment type="function">
    <text evidence="6">Involved in the regulation of the intracellular balance of NAD and NADP, and is a key enzyme in the biosynthesis of NADP. Catalyzes specifically the phosphorylation on 2'-hydroxyl of the adenosine moiety of NAD to yield NADP.</text>
</comment>
<reference evidence="7" key="1">
    <citation type="submission" date="2020-10" db="EMBL/GenBank/DDBJ databases">
        <authorList>
            <person name="Gilroy R."/>
        </authorList>
    </citation>
    <scope>NUCLEOTIDE SEQUENCE</scope>
    <source>
        <strain evidence="7">2478</strain>
    </source>
</reference>
<dbReference type="GO" id="GO:0051287">
    <property type="term" value="F:NAD binding"/>
    <property type="evidence" value="ECO:0007669"/>
    <property type="project" value="UniProtKB-ARBA"/>
</dbReference>
<keyword evidence="4 6" id="KW-0520">NAD</keyword>
<evidence type="ECO:0000256" key="6">
    <source>
        <dbReference type="HAMAP-Rule" id="MF_00361"/>
    </source>
</evidence>
<evidence type="ECO:0000256" key="5">
    <source>
        <dbReference type="ARBA" id="ARBA00047925"/>
    </source>
</evidence>
<dbReference type="PANTHER" id="PTHR20275">
    <property type="entry name" value="NAD KINASE"/>
    <property type="match status" value="1"/>
</dbReference>
<feature type="binding site" evidence="6">
    <location>
        <begin position="172"/>
        <end position="177"/>
    </location>
    <ligand>
        <name>NAD(+)</name>
        <dbReference type="ChEBI" id="CHEBI:57540"/>
    </ligand>
</feature>
<proteinExistence type="inferred from homology"/>
<dbReference type="HAMAP" id="MF_00361">
    <property type="entry name" value="NAD_kinase"/>
    <property type="match status" value="1"/>
</dbReference>
<protein>
    <recommendedName>
        <fullName evidence="6">NAD kinase</fullName>
        <ecNumber evidence="6">2.7.1.23</ecNumber>
    </recommendedName>
    <alternativeName>
        <fullName evidence="6">ATP-dependent NAD kinase</fullName>
    </alternativeName>
</protein>
<feature type="binding site" evidence="6">
    <location>
        <begin position="58"/>
        <end position="59"/>
    </location>
    <ligand>
        <name>NAD(+)</name>
        <dbReference type="ChEBI" id="CHEBI:57540"/>
    </ligand>
</feature>
<dbReference type="EC" id="2.7.1.23" evidence="6"/>
<comment type="catalytic activity">
    <reaction evidence="5 6">
        <text>NAD(+) + ATP = ADP + NADP(+) + H(+)</text>
        <dbReference type="Rhea" id="RHEA:18629"/>
        <dbReference type="ChEBI" id="CHEBI:15378"/>
        <dbReference type="ChEBI" id="CHEBI:30616"/>
        <dbReference type="ChEBI" id="CHEBI:57540"/>
        <dbReference type="ChEBI" id="CHEBI:58349"/>
        <dbReference type="ChEBI" id="CHEBI:456216"/>
        <dbReference type="EC" id="2.7.1.23"/>
    </reaction>
</comment>
<dbReference type="EMBL" id="JADILZ010000018">
    <property type="protein sequence ID" value="MBO8477596.1"/>
    <property type="molecule type" value="Genomic_DNA"/>
</dbReference>
<comment type="subcellular location">
    <subcellularLocation>
        <location evidence="6">Cytoplasm</location>
    </subcellularLocation>
</comment>
<dbReference type="GO" id="GO:0005737">
    <property type="term" value="C:cytoplasm"/>
    <property type="evidence" value="ECO:0007669"/>
    <property type="project" value="UniProtKB-SubCell"/>
</dbReference>
<sequence length="280" mass="29774">MESDRKLAVFIRDRKFISAPGYGDLEQGFRNLGYRMYRVCSSGDIEPGTEMILSIGGDGTFLSAATVASDSGIPVLGVNFGRLGFLSENKPGDVCAAVASGAFTVEHRTLLHAVLGPASGCPQIDSWPYALNEVTVHRSGAATLGITVSVDGNSLPVYWSDGLLVATSSGSTAYSLSVGGPIVLPEAKVLIIAPIAPHNLNVRPLVIPDTSVVKIGFVSRDKNVLFTADNRNTEISASSKITVSMARFSLRRVRLNSSNFINALTGKLFWGEDIRNGNIQ</sequence>
<evidence type="ECO:0000256" key="2">
    <source>
        <dbReference type="ARBA" id="ARBA00022777"/>
    </source>
</evidence>
<keyword evidence="6" id="KW-0547">Nucleotide-binding</keyword>
<accession>A0A9D9ITI2</accession>
<dbReference type="Proteomes" id="UP000823771">
    <property type="component" value="Unassembled WGS sequence"/>
</dbReference>
<dbReference type="Pfam" id="PF20143">
    <property type="entry name" value="NAD_kinase_C"/>
    <property type="match status" value="1"/>
</dbReference>
<keyword evidence="2 6" id="KW-0418">Kinase</keyword>
<dbReference type="PANTHER" id="PTHR20275:SF0">
    <property type="entry name" value="NAD KINASE"/>
    <property type="match status" value="1"/>
</dbReference>
<dbReference type="InterPro" id="IPR017437">
    <property type="entry name" value="ATP-NAD_kinase_PpnK-typ_C"/>
</dbReference>
<dbReference type="AlphaFoldDB" id="A0A9D9ITI2"/>
<dbReference type="GO" id="GO:0019674">
    <property type="term" value="P:NAD+ metabolic process"/>
    <property type="evidence" value="ECO:0007669"/>
    <property type="project" value="InterPro"/>
</dbReference>
<dbReference type="SUPFAM" id="SSF111331">
    <property type="entry name" value="NAD kinase/diacylglycerol kinase-like"/>
    <property type="match status" value="1"/>
</dbReference>